<name>A0A7J7KHE1_BUGNE</name>
<sequence>MSQCYRADRLSLNYGFSPACCALRSLLCTSKLTQSTIVWLLPTVCPEVFLQVTAGCTSKLTQSTIVWLLPTVCPEVFFRLLLVALLYSHRVHLYFFLLSPSATTKYYEDSCNNMYYSSEKAEHKVITRIKCFS</sequence>
<keyword evidence="1" id="KW-1133">Transmembrane helix</keyword>
<evidence type="ECO:0000313" key="3">
    <source>
        <dbReference type="Proteomes" id="UP000593567"/>
    </source>
</evidence>
<dbReference type="AlphaFoldDB" id="A0A7J7KHE1"/>
<gene>
    <name evidence="2" type="ORF">EB796_004004</name>
</gene>
<proteinExistence type="predicted"/>
<organism evidence="2 3">
    <name type="scientific">Bugula neritina</name>
    <name type="common">Brown bryozoan</name>
    <name type="synonym">Sertularia neritina</name>
    <dbReference type="NCBI Taxonomy" id="10212"/>
    <lineage>
        <taxon>Eukaryota</taxon>
        <taxon>Metazoa</taxon>
        <taxon>Spiralia</taxon>
        <taxon>Lophotrochozoa</taxon>
        <taxon>Bryozoa</taxon>
        <taxon>Gymnolaemata</taxon>
        <taxon>Cheilostomatida</taxon>
        <taxon>Flustrina</taxon>
        <taxon>Buguloidea</taxon>
        <taxon>Bugulidae</taxon>
        <taxon>Bugula</taxon>
    </lineage>
</organism>
<dbReference type="EMBL" id="VXIV02000531">
    <property type="protein sequence ID" value="KAF6037685.1"/>
    <property type="molecule type" value="Genomic_DNA"/>
</dbReference>
<evidence type="ECO:0000313" key="2">
    <source>
        <dbReference type="EMBL" id="KAF6037685.1"/>
    </source>
</evidence>
<keyword evidence="1" id="KW-0472">Membrane</keyword>
<keyword evidence="3" id="KW-1185">Reference proteome</keyword>
<evidence type="ECO:0000256" key="1">
    <source>
        <dbReference type="SAM" id="Phobius"/>
    </source>
</evidence>
<protein>
    <submittedName>
        <fullName evidence="2">Uncharacterized protein</fullName>
    </submittedName>
</protein>
<comment type="caution">
    <text evidence="2">The sequence shown here is derived from an EMBL/GenBank/DDBJ whole genome shotgun (WGS) entry which is preliminary data.</text>
</comment>
<reference evidence="2" key="1">
    <citation type="submission" date="2020-06" db="EMBL/GenBank/DDBJ databases">
        <title>Draft genome of Bugula neritina, a colonial animal packing powerful symbionts and potential medicines.</title>
        <authorList>
            <person name="Rayko M."/>
        </authorList>
    </citation>
    <scope>NUCLEOTIDE SEQUENCE [LARGE SCALE GENOMIC DNA]</scope>
    <source>
        <strain evidence="2">Kwan_BN1</strain>
    </source>
</reference>
<dbReference type="Proteomes" id="UP000593567">
    <property type="component" value="Unassembled WGS sequence"/>
</dbReference>
<feature type="transmembrane region" description="Helical" evidence="1">
    <location>
        <begin position="76"/>
        <end position="97"/>
    </location>
</feature>
<keyword evidence="1" id="KW-0812">Transmembrane</keyword>
<accession>A0A7J7KHE1</accession>